<gene>
    <name evidence="10" type="ORF">JFL75_02150</name>
</gene>
<feature type="domain" description="ABC transmembrane type-1" evidence="9">
    <location>
        <begin position="73"/>
        <end position="264"/>
    </location>
</feature>
<keyword evidence="11" id="KW-1185">Reference proteome</keyword>
<dbReference type="InterPro" id="IPR035906">
    <property type="entry name" value="MetI-like_sf"/>
</dbReference>
<evidence type="ECO:0000256" key="3">
    <source>
        <dbReference type="ARBA" id="ARBA00022448"/>
    </source>
</evidence>
<keyword evidence="4" id="KW-1003">Cell membrane</keyword>
<dbReference type="SUPFAM" id="SSF161098">
    <property type="entry name" value="MetI-like"/>
    <property type="match status" value="1"/>
</dbReference>
<keyword evidence="3 8" id="KW-0813">Transport</keyword>
<sequence length="279" mass="31309">MSSLHRAPASWRASAYIIMILFAVLTIFPLIWLGYSSLKPHAEIIRYPLALPKAPSLNNYFRAWTMGGLGPALMNSFIYTIIATISTLFLALAAAFGITKFPFKSRSFFTGAFSLGLMITVHAVIIPLFLVEVRMGLINKRLGVIIPYIAFDLPMSIMIAISYVRGIPDALIESAEIDGAKYRYVFWQMIVPLSTPVIATMVILSFLRHWNEFLFVFIFTTKTALKSLPVAITQFAGRQNIEYGLQYASLVIGILPMIIFYFIFHKQLIKGFGEGSLKE</sequence>
<evidence type="ECO:0000256" key="1">
    <source>
        <dbReference type="ARBA" id="ARBA00004651"/>
    </source>
</evidence>
<feature type="transmembrane region" description="Helical" evidence="8">
    <location>
        <begin position="108"/>
        <end position="130"/>
    </location>
</feature>
<evidence type="ECO:0000256" key="5">
    <source>
        <dbReference type="ARBA" id="ARBA00022692"/>
    </source>
</evidence>
<comment type="similarity">
    <text evidence="8">Belongs to the binding-protein-dependent transport system permease family.</text>
</comment>
<comment type="subcellular location">
    <subcellularLocation>
        <location evidence="1 8">Cell membrane</location>
        <topology evidence="1 8">Multi-pass membrane protein</topology>
    </subcellularLocation>
</comment>
<accession>A0A7T7XRT7</accession>
<dbReference type="GO" id="GO:0055085">
    <property type="term" value="P:transmembrane transport"/>
    <property type="evidence" value="ECO:0007669"/>
    <property type="project" value="InterPro"/>
</dbReference>
<evidence type="ECO:0000256" key="2">
    <source>
        <dbReference type="ARBA" id="ARBA00020515"/>
    </source>
</evidence>
<reference evidence="10" key="1">
    <citation type="submission" date="2021-01" db="EMBL/GenBank/DDBJ databases">
        <title>Description of Breznakiella homolactica.</title>
        <authorList>
            <person name="Song Y."/>
            <person name="Brune A."/>
        </authorList>
    </citation>
    <scope>NUCLEOTIDE SEQUENCE</scope>
    <source>
        <strain evidence="10">RmG30</strain>
    </source>
</reference>
<dbReference type="CDD" id="cd06261">
    <property type="entry name" value="TM_PBP2"/>
    <property type="match status" value="1"/>
</dbReference>
<evidence type="ECO:0000256" key="7">
    <source>
        <dbReference type="ARBA" id="ARBA00023136"/>
    </source>
</evidence>
<keyword evidence="7 8" id="KW-0472">Membrane</keyword>
<feature type="transmembrane region" description="Helical" evidence="8">
    <location>
        <begin position="13"/>
        <end position="35"/>
    </location>
</feature>
<evidence type="ECO:0000256" key="4">
    <source>
        <dbReference type="ARBA" id="ARBA00022475"/>
    </source>
</evidence>
<dbReference type="GO" id="GO:0005886">
    <property type="term" value="C:plasma membrane"/>
    <property type="evidence" value="ECO:0007669"/>
    <property type="project" value="UniProtKB-SubCell"/>
</dbReference>
<dbReference type="PROSITE" id="PS50928">
    <property type="entry name" value="ABC_TM1"/>
    <property type="match status" value="1"/>
</dbReference>
<organism evidence="10 11">
    <name type="scientific">Breznakiella homolactica</name>
    <dbReference type="NCBI Taxonomy" id="2798577"/>
    <lineage>
        <taxon>Bacteria</taxon>
        <taxon>Pseudomonadati</taxon>
        <taxon>Spirochaetota</taxon>
        <taxon>Spirochaetia</taxon>
        <taxon>Spirochaetales</taxon>
        <taxon>Breznakiellaceae</taxon>
        <taxon>Breznakiella</taxon>
    </lineage>
</organism>
<dbReference type="KEGG" id="bhc:JFL75_02150"/>
<evidence type="ECO:0000256" key="6">
    <source>
        <dbReference type="ARBA" id="ARBA00022989"/>
    </source>
</evidence>
<protein>
    <recommendedName>
        <fullName evidence="2">sn-glycerol-3-phosphate transport system permease protein UgpE</fullName>
    </recommendedName>
</protein>
<proteinExistence type="inferred from homology"/>
<evidence type="ECO:0000313" key="11">
    <source>
        <dbReference type="Proteomes" id="UP000595917"/>
    </source>
</evidence>
<keyword evidence="6 8" id="KW-1133">Transmembrane helix</keyword>
<dbReference type="Gene3D" id="1.10.3720.10">
    <property type="entry name" value="MetI-like"/>
    <property type="match status" value="1"/>
</dbReference>
<keyword evidence="5 8" id="KW-0812">Transmembrane</keyword>
<evidence type="ECO:0000256" key="8">
    <source>
        <dbReference type="RuleBase" id="RU363032"/>
    </source>
</evidence>
<dbReference type="PANTHER" id="PTHR43744">
    <property type="entry name" value="ABC TRANSPORTER PERMEASE PROTEIN MG189-RELATED-RELATED"/>
    <property type="match status" value="1"/>
</dbReference>
<evidence type="ECO:0000259" key="9">
    <source>
        <dbReference type="PROSITE" id="PS50928"/>
    </source>
</evidence>
<dbReference type="Proteomes" id="UP000595917">
    <property type="component" value="Chromosome"/>
</dbReference>
<feature type="transmembrane region" description="Helical" evidence="8">
    <location>
        <begin position="213"/>
        <end position="232"/>
    </location>
</feature>
<evidence type="ECO:0000313" key="10">
    <source>
        <dbReference type="EMBL" id="QQO11295.1"/>
    </source>
</evidence>
<feature type="transmembrane region" description="Helical" evidence="8">
    <location>
        <begin position="76"/>
        <end position="96"/>
    </location>
</feature>
<dbReference type="PANTHER" id="PTHR43744:SF8">
    <property type="entry name" value="SN-GLYCEROL-3-PHOSPHATE TRANSPORT SYSTEM PERMEASE PROTEIN UGPE"/>
    <property type="match status" value="1"/>
</dbReference>
<dbReference type="Pfam" id="PF00528">
    <property type="entry name" value="BPD_transp_1"/>
    <property type="match status" value="1"/>
</dbReference>
<feature type="transmembrane region" description="Helical" evidence="8">
    <location>
        <begin position="244"/>
        <end position="264"/>
    </location>
</feature>
<feature type="transmembrane region" description="Helical" evidence="8">
    <location>
        <begin position="184"/>
        <end position="206"/>
    </location>
</feature>
<feature type="transmembrane region" description="Helical" evidence="8">
    <location>
        <begin position="142"/>
        <end position="164"/>
    </location>
</feature>
<dbReference type="EMBL" id="CP067089">
    <property type="protein sequence ID" value="QQO11295.1"/>
    <property type="molecule type" value="Genomic_DNA"/>
</dbReference>
<name>A0A7T7XRT7_9SPIR</name>
<dbReference type="AlphaFoldDB" id="A0A7T7XRT7"/>
<dbReference type="InterPro" id="IPR000515">
    <property type="entry name" value="MetI-like"/>
</dbReference>